<dbReference type="RefSeq" id="WP_068121401.1">
    <property type="nucleotide sequence ID" value="NZ_CCXJ01000365.1"/>
</dbReference>
<dbReference type="CDD" id="cd02440">
    <property type="entry name" value="AdoMet_MTases"/>
    <property type="match status" value="1"/>
</dbReference>
<comment type="caution">
    <text evidence="1">The sequence shown here is derived from an EMBL/GenBank/DDBJ whole genome shotgun (WGS) entry which is preliminary data.</text>
</comment>
<dbReference type="Pfam" id="PF13489">
    <property type="entry name" value="Methyltransf_23"/>
    <property type="match status" value="1"/>
</dbReference>
<dbReference type="Proteomes" id="UP001240447">
    <property type="component" value="Unassembled WGS sequence"/>
</dbReference>
<gene>
    <name evidence="1" type="ORF">J2S59_000165</name>
</gene>
<dbReference type="GO" id="GO:0008168">
    <property type="term" value="F:methyltransferase activity"/>
    <property type="evidence" value="ECO:0007669"/>
    <property type="project" value="UniProtKB-KW"/>
</dbReference>
<evidence type="ECO:0000313" key="1">
    <source>
        <dbReference type="EMBL" id="MDP9820356.1"/>
    </source>
</evidence>
<keyword evidence="1" id="KW-0808">Transferase</keyword>
<organism evidence="1 2">
    <name type="scientific">Nocardioides massiliensis</name>
    <dbReference type="NCBI Taxonomy" id="1325935"/>
    <lineage>
        <taxon>Bacteria</taxon>
        <taxon>Bacillati</taxon>
        <taxon>Actinomycetota</taxon>
        <taxon>Actinomycetes</taxon>
        <taxon>Propionibacteriales</taxon>
        <taxon>Nocardioidaceae</taxon>
        <taxon>Nocardioides</taxon>
    </lineage>
</organism>
<dbReference type="Gene3D" id="3.40.50.150">
    <property type="entry name" value="Vaccinia Virus protein VP39"/>
    <property type="match status" value="1"/>
</dbReference>
<proteinExistence type="predicted"/>
<protein>
    <submittedName>
        <fullName evidence="1">SAM-dependent methyltransferase</fullName>
    </submittedName>
</protein>
<name>A0ABT9NIW4_9ACTN</name>
<sequence>MTTTELAPIERTWRRIFPEMAAGGFGRWESTVQFYGRVNALLRPDSVVVDFGAGRGEFLDRPDSYPRRLQLLRGKVAAVIGVDVDPVVVDNEALDRAIVWRPGTPIDLPDASVDLVVSDYAFEHIDDPAAVVGELDRILKPGGWVCARTPNRWGFIAIGARMVPNALHSRLLRTLQPQRKTRDVFPTRYRLNSLRQLRSAFPAPRWEVHGYAVGEPAYVGSSRALTYVLFGVLRVLPMRLQPMYLFFVQKAPSREL</sequence>
<reference evidence="1 2" key="1">
    <citation type="submission" date="2023-07" db="EMBL/GenBank/DDBJ databases">
        <title>Sequencing the genomes of 1000 actinobacteria strains.</title>
        <authorList>
            <person name="Klenk H.-P."/>
        </authorList>
    </citation>
    <scope>NUCLEOTIDE SEQUENCE [LARGE SCALE GENOMIC DNA]</scope>
    <source>
        <strain evidence="1 2">GD13</strain>
    </source>
</reference>
<evidence type="ECO:0000313" key="2">
    <source>
        <dbReference type="Proteomes" id="UP001240447"/>
    </source>
</evidence>
<dbReference type="SUPFAM" id="SSF53335">
    <property type="entry name" value="S-adenosyl-L-methionine-dependent methyltransferases"/>
    <property type="match status" value="1"/>
</dbReference>
<accession>A0ABT9NIW4</accession>
<dbReference type="PANTHER" id="PTHR43591">
    <property type="entry name" value="METHYLTRANSFERASE"/>
    <property type="match status" value="1"/>
</dbReference>
<dbReference type="GO" id="GO:0032259">
    <property type="term" value="P:methylation"/>
    <property type="evidence" value="ECO:0007669"/>
    <property type="project" value="UniProtKB-KW"/>
</dbReference>
<dbReference type="InterPro" id="IPR029063">
    <property type="entry name" value="SAM-dependent_MTases_sf"/>
</dbReference>
<keyword evidence="1" id="KW-0489">Methyltransferase</keyword>
<keyword evidence="2" id="KW-1185">Reference proteome</keyword>
<dbReference type="EMBL" id="JAUSQM010000001">
    <property type="protein sequence ID" value="MDP9820356.1"/>
    <property type="molecule type" value="Genomic_DNA"/>
</dbReference>